<evidence type="ECO:0000313" key="3">
    <source>
        <dbReference type="Proteomes" id="UP001451571"/>
    </source>
</evidence>
<feature type="domain" description="N-acetyltransferase" evidence="1">
    <location>
        <begin position="1"/>
        <end position="151"/>
    </location>
</feature>
<dbReference type="SUPFAM" id="SSF55729">
    <property type="entry name" value="Acyl-CoA N-acyltransferases (Nat)"/>
    <property type="match status" value="1"/>
</dbReference>
<protein>
    <submittedName>
        <fullName evidence="2">GNAT family N-acetyltransferase</fullName>
    </submittedName>
</protein>
<keyword evidence="3" id="KW-1185">Reference proteome</keyword>
<sequence length="152" mass="17464">MILKIADKQDLCAILNLQYLAYQSEAMLCNNPKIPPLTQTLQEVEQEFIKGIFLKALNEKDEIVGSVRAYSANGTLYIGKLIVRPDLQGQGIGTILLKEMEGRFPHKRYELFTSSKSARNIKLYERLGYLAFKEQEITTDLKFIYLEKWTPS</sequence>
<dbReference type="CDD" id="cd04301">
    <property type="entry name" value="NAT_SF"/>
    <property type="match status" value="1"/>
</dbReference>
<name>A0ABZ3EQN4_9FIRM</name>
<accession>A0ABZ3EQN4</accession>
<dbReference type="Proteomes" id="UP001451571">
    <property type="component" value="Chromosome"/>
</dbReference>
<proteinExistence type="predicted"/>
<organism evidence="2 3">
    <name type="scientific">Kineothrix sedimenti</name>
    <dbReference type="NCBI Taxonomy" id="3123317"/>
    <lineage>
        <taxon>Bacteria</taxon>
        <taxon>Bacillati</taxon>
        <taxon>Bacillota</taxon>
        <taxon>Clostridia</taxon>
        <taxon>Lachnospirales</taxon>
        <taxon>Lachnospiraceae</taxon>
        <taxon>Kineothrix</taxon>
    </lineage>
</organism>
<dbReference type="RefSeq" id="WP_342756128.1">
    <property type="nucleotide sequence ID" value="NZ_CP146256.1"/>
</dbReference>
<dbReference type="InterPro" id="IPR000182">
    <property type="entry name" value="GNAT_dom"/>
</dbReference>
<dbReference type="Gene3D" id="3.40.630.30">
    <property type="match status" value="1"/>
</dbReference>
<dbReference type="Pfam" id="PF00583">
    <property type="entry name" value="Acetyltransf_1"/>
    <property type="match status" value="1"/>
</dbReference>
<gene>
    <name evidence="2" type="ORF">V6984_13420</name>
</gene>
<dbReference type="InterPro" id="IPR016181">
    <property type="entry name" value="Acyl_CoA_acyltransferase"/>
</dbReference>
<dbReference type="PROSITE" id="PS51186">
    <property type="entry name" value="GNAT"/>
    <property type="match status" value="1"/>
</dbReference>
<reference evidence="2 3" key="1">
    <citation type="submission" date="2024-02" db="EMBL/GenBank/DDBJ databases">
        <title>Bacterial strain from lacustrine sediment.</title>
        <authorList>
            <person name="Petit C."/>
            <person name="Fadhlaoui K."/>
        </authorList>
    </citation>
    <scope>NUCLEOTIDE SEQUENCE [LARGE SCALE GENOMIC DNA]</scope>
    <source>
        <strain evidence="2 3">IPX-CK</strain>
    </source>
</reference>
<evidence type="ECO:0000313" key="2">
    <source>
        <dbReference type="EMBL" id="XAH72512.1"/>
    </source>
</evidence>
<evidence type="ECO:0000259" key="1">
    <source>
        <dbReference type="PROSITE" id="PS51186"/>
    </source>
</evidence>
<dbReference type="EMBL" id="CP146256">
    <property type="protein sequence ID" value="XAH72512.1"/>
    <property type="molecule type" value="Genomic_DNA"/>
</dbReference>